<reference evidence="2" key="1">
    <citation type="submission" date="2023-06" db="EMBL/GenBank/DDBJ databases">
        <authorList>
            <person name="Kurt Z."/>
        </authorList>
    </citation>
    <scope>NUCLEOTIDE SEQUENCE</scope>
</reference>
<evidence type="ECO:0000313" key="4">
    <source>
        <dbReference type="Proteomes" id="UP001642409"/>
    </source>
</evidence>
<proteinExistence type="predicted"/>
<organism evidence="2">
    <name type="scientific">Hexamita inflata</name>
    <dbReference type="NCBI Taxonomy" id="28002"/>
    <lineage>
        <taxon>Eukaryota</taxon>
        <taxon>Metamonada</taxon>
        <taxon>Diplomonadida</taxon>
        <taxon>Hexamitidae</taxon>
        <taxon>Hexamitinae</taxon>
        <taxon>Hexamita</taxon>
    </lineage>
</organism>
<keyword evidence="1" id="KW-0812">Transmembrane</keyword>
<evidence type="ECO:0000313" key="2">
    <source>
        <dbReference type="EMBL" id="CAI9916043.1"/>
    </source>
</evidence>
<gene>
    <name evidence="2" type="ORF">HINF_LOCUS3688</name>
    <name evidence="3" type="ORF">HINF_LOCUS62339</name>
</gene>
<dbReference type="EMBL" id="CATOUU010000089">
    <property type="protein sequence ID" value="CAI9916043.1"/>
    <property type="molecule type" value="Genomic_DNA"/>
</dbReference>
<keyword evidence="4" id="KW-1185">Reference proteome</keyword>
<dbReference type="EMBL" id="CAXDID020000381">
    <property type="protein sequence ID" value="CAL6084718.1"/>
    <property type="molecule type" value="Genomic_DNA"/>
</dbReference>
<dbReference type="AlphaFoldDB" id="A0AA86NAX7"/>
<accession>A0AA86NAX7</accession>
<keyword evidence="1" id="KW-0472">Membrane</keyword>
<comment type="caution">
    <text evidence="2">The sequence shown here is derived from an EMBL/GenBank/DDBJ whole genome shotgun (WGS) entry which is preliminary data.</text>
</comment>
<protein>
    <submittedName>
        <fullName evidence="3">Hypothetical_protein</fullName>
    </submittedName>
</protein>
<reference evidence="3 4" key="2">
    <citation type="submission" date="2024-07" db="EMBL/GenBank/DDBJ databases">
        <authorList>
            <person name="Akdeniz Z."/>
        </authorList>
    </citation>
    <scope>NUCLEOTIDE SEQUENCE [LARGE SCALE GENOMIC DNA]</scope>
</reference>
<evidence type="ECO:0000256" key="1">
    <source>
        <dbReference type="SAM" id="Phobius"/>
    </source>
</evidence>
<evidence type="ECO:0000313" key="3">
    <source>
        <dbReference type="EMBL" id="CAL6084718.1"/>
    </source>
</evidence>
<sequence length="112" mass="13391">MIIYAVIIFRVRQIQIPYVKLFVYIVICAHILLFSTQFYVWKNCQESIYVRMFGQLGFLTSYLWSRLLQMSLFSHLDPNLRRALKYPELIILTAYLIRVSKYVLMLGKISMN</sequence>
<feature type="transmembrane region" description="Helical" evidence="1">
    <location>
        <begin position="21"/>
        <end position="41"/>
    </location>
</feature>
<keyword evidence="1" id="KW-1133">Transmembrane helix</keyword>
<dbReference type="Proteomes" id="UP001642409">
    <property type="component" value="Unassembled WGS sequence"/>
</dbReference>
<name>A0AA86NAX7_9EUKA</name>